<keyword evidence="1 2" id="KW-0597">Phosphoprotein</keyword>
<dbReference type="PANTHER" id="PTHR44591:SF23">
    <property type="entry name" value="CHEY SUBFAMILY"/>
    <property type="match status" value="1"/>
</dbReference>
<dbReference type="CDD" id="cd00156">
    <property type="entry name" value="REC"/>
    <property type="match status" value="1"/>
</dbReference>
<dbReference type="AlphaFoldDB" id="A0A6C2YH73"/>
<dbReference type="InParanoid" id="A0A6C2YH73"/>
<dbReference type="SUPFAM" id="SSF52172">
    <property type="entry name" value="CheY-like"/>
    <property type="match status" value="1"/>
</dbReference>
<proteinExistence type="predicted"/>
<dbReference type="InterPro" id="IPR011006">
    <property type="entry name" value="CheY-like_superfamily"/>
</dbReference>
<dbReference type="Pfam" id="PF00072">
    <property type="entry name" value="Response_reg"/>
    <property type="match status" value="1"/>
</dbReference>
<accession>A0A6C2YH73</accession>
<dbReference type="InterPro" id="IPR050595">
    <property type="entry name" value="Bact_response_regulator"/>
</dbReference>
<dbReference type="InterPro" id="IPR001789">
    <property type="entry name" value="Sig_transdc_resp-reg_receiver"/>
</dbReference>
<dbReference type="EMBL" id="LR586016">
    <property type="protein sequence ID" value="VIP00591.1"/>
    <property type="molecule type" value="Genomic_DNA"/>
</dbReference>
<dbReference type="Proteomes" id="UP000464378">
    <property type="component" value="Chromosome"/>
</dbReference>
<evidence type="ECO:0000256" key="2">
    <source>
        <dbReference type="PROSITE-ProRule" id="PRU00169"/>
    </source>
</evidence>
<dbReference type="KEGG" id="tim:GMBLW1_33690"/>
<evidence type="ECO:0000256" key="1">
    <source>
        <dbReference type="ARBA" id="ARBA00022553"/>
    </source>
</evidence>
<dbReference type="RefSeq" id="WP_162655798.1">
    <property type="nucleotide sequence ID" value="NZ_LR593887.1"/>
</dbReference>
<protein>
    <recommendedName>
        <fullName evidence="3">Response regulatory domain-containing protein</fullName>
    </recommendedName>
</protein>
<evidence type="ECO:0000313" key="5">
    <source>
        <dbReference type="Proteomes" id="UP000464378"/>
    </source>
</evidence>
<dbReference type="Gene3D" id="3.40.50.2300">
    <property type="match status" value="1"/>
</dbReference>
<gene>
    <name evidence="4" type="ORF">GMBLW1_33690</name>
</gene>
<reference evidence="4" key="1">
    <citation type="submission" date="2019-04" db="EMBL/GenBank/DDBJ databases">
        <authorList>
            <consortium name="Science for Life Laboratories"/>
        </authorList>
    </citation>
    <scope>NUCLEOTIDE SEQUENCE</scope>
    <source>
        <strain evidence="4">MBLW1</strain>
    </source>
</reference>
<evidence type="ECO:0000313" key="4">
    <source>
        <dbReference type="EMBL" id="VIP00591.1"/>
    </source>
</evidence>
<evidence type="ECO:0000259" key="3">
    <source>
        <dbReference type="PROSITE" id="PS50110"/>
    </source>
</evidence>
<dbReference type="SMART" id="SM00448">
    <property type="entry name" value="REC"/>
    <property type="match status" value="1"/>
</dbReference>
<feature type="domain" description="Response regulatory" evidence="3">
    <location>
        <begin position="11"/>
        <end position="125"/>
    </location>
</feature>
<dbReference type="EMBL" id="LR593887">
    <property type="protein sequence ID" value="VTR96600.1"/>
    <property type="molecule type" value="Genomic_DNA"/>
</dbReference>
<feature type="modified residue" description="4-aspartylphosphate" evidence="2">
    <location>
        <position position="60"/>
    </location>
</feature>
<keyword evidence="5" id="KW-1185">Reference proteome</keyword>
<dbReference type="PANTHER" id="PTHR44591">
    <property type="entry name" value="STRESS RESPONSE REGULATOR PROTEIN 1"/>
    <property type="match status" value="1"/>
</dbReference>
<dbReference type="GO" id="GO:0000160">
    <property type="term" value="P:phosphorelay signal transduction system"/>
    <property type="evidence" value="ECO:0007669"/>
    <property type="project" value="InterPro"/>
</dbReference>
<name>A0A6C2YH73_9BACT</name>
<dbReference type="PROSITE" id="PS50110">
    <property type="entry name" value="RESPONSE_REGULATORY"/>
    <property type="match status" value="1"/>
</dbReference>
<organism evidence="4">
    <name type="scientific">Tuwongella immobilis</name>
    <dbReference type="NCBI Taxonomy" id="692036"/>
    <lineage>
        <taxon>Bacteria</taxon>
        <taxon>Pseudomonadati</taxon>
        <taxon>Planctomycetota</taxon>
        <taxon>Planctomycetia</taxon>
        <taxon>Gemmatales</taxon>
        <taxon>Gemmataceae</taxon>
        <taxon>Tuwongella</taxon>
    </lineage>
</organism>
<sequence length="140" mass="15785">MNETGSTDNYVILITDDDRSSRESLRDMIEPEGFRTFLAASGEEAIEIVQQESIHLAIFDYHMPTLTGLETLQLIHQSNIALPCILVTADATKDLMRQALNAQAYSVIPKPVSKNVVLYTVIRALGRFYGRLRTPRSTWE</sequence>